<sequence length="537" mass="56985">MRAFALNDWTTPCFHGECAYDLGASTAISDITEAAGWAIIECDRHAMAQDIRLVCMSDDAATSGCDHLLLNGAEGKIVRLPDSCAEMPFARVARSYIPSDQSIPSSLRKRLSSRDGARQPLVYALSLDSNFSQTNPAGKGNVSFSAQGISQSGPRTTFLAAGPSHPLNPSIRVDQRRNDIMYQKRFNEANNLSFPIDIDEPLNVLNTTIGCPADSSNPDSFSAHMSVGLNATMNGSLHLDANVEGSYDSGRITVFEIPSIADINITIPGILTIGPTFKVDAEFIAGFELAIDLNVSLAYTAQNAFLVFPPDHGASGGMFGPSDNSLSIAANPSLQSDANVTTHLIPTIEFEIFTADNETSASIYLALDTFASLSLKGDIPTNSSNCGGSNSSVPSVQGCVDLSTGFIVSAGADANFFNLFDPSTEVTLFNSSFDLFNQCFNASSLTNSTSAKTKREPDTLSKRGLACPTDLLPTTTLTKKVVKAAEQKERIASPNYDVLSSCSGSNSQGSSSSDVASLSALTNLLFGTLWGFFLLLL</sequence>
<dbReference type="AlphaFoldDB" id="A0A4S4M251"/>
<dbReference type="Proteomes" id="UP000310158">
    <property type="component" value="Unassembled WGS sequence"/>
</dbReference>
<evidence type="ECO:0000259" key="1">
    <source>
        <dbReference type="Pfam" id="PF23865"/>
    </source>
</evidence>
<name>A0A4S4M251_9AGAM</name>
<proteinExistence type="predicted"/>
<gene>
    <name evidence="2" type="ORF">EW146_g1957</name>
</gene>
<evidence type="ECO:0000313" key="2">
    <source>
        <dbReference type="EMBL" id="THH19176.1"/>
    </source>
</evidence>
<evidence type="ECO:0000313" key="3">
    <source>
        <dbReference type="Proteomes" id="UP000310158"/>
    </source>
</evidence>
<dbReference type="OrthoDB" id="73875at2759"/>
<reference evidence="2 3" key="1">
    <citation type="submission" date="2019-02" db="EMBL/GenBank/DDBJ databases">
        <title>Genome sequencing of the rare red list fungi Bondarzewia mesenterica.</title>
        <authorList>
            <person name="Buettner E."/>
            <person name="Kellner H."/>
        </authorList>
    </citation>
    <scope>NUCLEOTIDE SEQUENCE [LARGE SCALE GENOMIC DNA]</scope>
    <source>
        <strain evidence="2 3">DSM 108281</strain>
    </source>
</reference>
<comment type="caution">
    <text evidence="2">The sequence shown here is derived from an EMBL/GenBank/DDBJ whole genome shotgun (WGS) entry which is preliminary data.</text>
</comment>
<accession>A0A4S4M251</accession>
<keyword evidence="3" id="KW-1185">Reference proteome</keyword>
<protein>
    <recommendedName>
        <fullName evidence="1">DUF7223 domain-containing protein</fullName>
    </recommendedName>
</protein>
<dbReference type="InterPro" id="IPR055647">
    <property type="entry name" value="DUF7223"/>
</dbReference>
<feature type="domain" description="DUF7223" evidence="1">
    <location>
        <begin position="220"/>
        <end position="440"/>
    </location>
</feature>
<dbReference type="Pfam" id="PF23865">
    <property type="entry name" value="DUF7223"/>
    <property type="match status" value="1"/>
</dbReference>
<organism evidence="2 3">
    <name type="scientific">Bondarzewia mesenterica</name>
    <dbReference type="NCBI Taxonomy" id="1095465"/>
    <lineage>
        <taxon>Eukaryota</taxon>
        <taxon>Fungi</taxon>
        <taxon>Dikarya</taxon>
        <taxon>Basidiomycota</taxon>
        <taxon>Agaricomycotina</taxon>
        <taxon>Agaricomycetes</taxon>
        <taxon>Russulales</taxon>
        <taxon>Bondarzewiaceae</taxon>
        <taxon>Bondarzewia</taxon>
    </lineage>
</organism>
<dbReference type="EMBL" id="SGPL01000053">
    <property type="protein sequence ID" value="THH19176.1"/>
    <property type="molecule type" value="Genomic_DNA"/>
</dbReference>